<dbReference type="GO" id="GO:0016616">
    <property type="term" value="F:oxidoreductase activity, acting on the CH-OH group of donors, NAD or NADP as acceptor"/>
    <property type="evidence" value="ECO:0007669"/>
    <property type="project" value="UniProtKB-ARBA"/>
</dbReference>
<sequence>MAQHITTANLIYGTAWKKHRTASLVYAALRCGFRAIDSAAHPEHYDEAGVGDGLRRAVVEGIIQTKFTSPDQHDTKWDDALESLQEEVHKSVSSSLQRFAVFDQEPYIDTILLHTPLSTLQQTLVVWRELEKYVPHQVRRLGICNASLDVVCRLHDRVRVHPSVVQNPFHHHQGFDVELRRYCRDNDLLYQSFWTLTANPDLAHSPVVARVADLAGVQLVPAYYSLVMGLGGIAVLDGTTREAHMMIDLEHVDAVRRWALGHGAADWMKALDDFKAMVGEVPEAMRRPSRCSSGTALASSLKAGQL</sequence>
<gene>
    <name evidence="5" type="ORF">GQ602_006633</name>
</gene>
<keyword evidence="3" id="KW-0560">Oxidoreductase</keyword>
<dbReference type="InterPro" id="IPR020471">
    <property type="entry name" value="AKR"/>
</dbReference>
<dbReference type="OrthoDB" id="5357513at2759"/>
<dbReference type="PANTHER" id="PTHR43827">
    <property type="entry name" value="2,5-DIKETO-D-GLUCONIC ACID REDUCTASE"/>
    <property type="match status" value="1"/>
</dbReference>
<dbReference type="EMBL" id="JAACLJ010000008">
    <property type="protein sequence ID" value="KAF4582009.1"/>
    <property type="molecule type" value="Genomic_DNA"/>
</dbReference>
<dbReference type="SUPFAM" id="SSF51430">
    <property type="entry name" value="NAD(P)-linked oxidoreductase"/>
    <property type="match status" value="1"/>
</dbReference>
<organism evidence="5 6">
    <name type="scientific">Ophiocordyceps camponoti-floridani</name>
    <dbReference type="NCBI Taxonomy" id="2030778"/>
    <lineage>
        <taxon>Eukaryota</taxon>
        <taxon>Fungi</taxon>
        <taxon>Dikarya</taxon>
        <taxon>Ascomycota</taxon>
        <taxon>Pezizomycotina</taxon>
        <taxon>Sordariomycetes</taxon>
        <taxon>Hypocreomycetidae</taxon>
        <taxon>Hypocreales</taxon>
        <taxon>Ophiocordycipitaceae</taxon>
        <taxon>Ophiocordyceps</taxon>
    </lineage>
</organism>
<comment type="similarity">
    <text evidence="1">Belongs to the aldo/keto reductase family.</text>
</comment>
<dbReference type="InterPro" id="IPR036812">
    <property type="entry name" value="NAD(P)_OxRdtase_dom_sf"/>
</dbReference>
<dbReference type="Proteomes" id="UP000562929">
    <property type="component" value="Unassembled WGS sequence"/>
</dbReference>
<evidence type="ECO:0000256" key="3">
    <source>
        <dbReference type="ARBA" id="ARBA00023002"/>
    </source>
</evidence>
<evidence type="ECO:0000259" key="4">
    <source>
        <dbReference type="Pfam" id="PF00248"/>
    </source>
</evidence>
<dbReference type="Pfam" id="PF00248">
    <property type="entry name" value="Aldo_ket_red"/>
    <property type="match status" value="1"/>
</dbReference>
<dbReference type="Gene3D" id="3.20.20.100">
    <property type="entry name" value="NADP-dependent oxidoreductase domain"/>
    <property type="match status" value="1"/>
</dbReference>
<evidence type="ECO:0000313" key="5">
    <source>
        <dbReference type="EMBL" id="KAF4582009.1"/>
    </source>
</evidence>
<accession>A0A8H4Q1U8</accession>
<keyword evidence="2" id="KW-0521">NADP</keyword>
<proteinExistence type="inferred from homology"/>
<keyword evidence="6" id="KW-1185">Reference proteome</keyword>
<dbReference type="PANTHER" id="PTHR43827:SF3">
    <property type="entry name" value="NADP-DEPENDENT OXIDOREDUCTASE DOMAIN-CONTAINING PROTEIN"/>
    <property type="match status" value="1"/>
</dbReference>
<evidence type="ECO:0000256" key="1">
    <source>
        <dbReference type="ARBA" id="ARBA00007905"/>
    </source>
</evidence>
<protein>
    <submittedName>
        <fullName evidence="5">NAD(P)H-dependent D-xylose reductase</fullName>
    </submittedName>
</protein>
<dbReference type="InterPro" id="IPR023210">
    <property type="entry name" value="NADP_OxRdtase_dom"/>
</dbReference>
<name>A0A8H4Q1U8_9HYPO</name>
<dbReference type="AlphaFoldDB" id="A0A8H4Q1U8"/>
<feature type="domain" description="NADP-dependent oxidoreductase" evidence="4">
    <location>
        <begin position="18"/>
        <end position="188"/>
    </location>
</feature>
<evidence type="ECO:0000256" key="2">
    <source>
        <dbReference type="ARBA" id="ARBA00022857"/>
    </source>
</evidence>
<reference evidence="5 6" key="1">
    <citation type="journal article" date="2020" name="G3 (Bethesda)">
        <title>Genetic Underpinnings of Host Manipulation by Ophiocordyceps as Revealed by Comparative Transcriptomics.</title>
        <authorList>
            <person name="Will I."/>
            <person name="Das B."/>
            <person name="Trinh T."/>
            <person name="Brachmann A."/>
            <person name="Ohm R.A."/>
            <person name="de Bekker C."/>
        </authorList>
    </citation>
    <scope>NUCLEOTIDE SEQUENCE [LARGE SCALE GENOMIC DNA]</scope>
    <source>
        <strain evidence="5 6">EC05</strain>
    </source>
</reference>
<comment type="caution">
    <text evidence="5">The sequence shown here is derived from an EMBL/GenBank/DDBJ whole genome shotgun (WGS) entry which is preliminary data.</text>
</comment>
<evidence type="ECO:0000313" key="6">
    <source>
        <dbReference type="Proteomes" id="UP000562929"/>
    </source>
</evidence>